<dbReference type="SUPFAM" id="SSF55469">
    <property type="entry name" value="FMN-dependent nitroreductase-like"/>
    <property type="match status" value="1"/>
</dbReference>
<dbReference type="GO" id="GO:0016491">
    <property type="term" value="F:oxidoreductase activity"/>
    <property type="evidence" value="ECO:0007669"/>
    <property type="project" value="InterPro"/>
</dbReference>
<reference evidence="2 3" key="1">
    <citation type="submission" date="2020-05" db="EMBL/GenBank/DDBJ databases">
        <title>MicrobeNet Type strains.</title>
        <authorList>
            <person name="Nicholson A.C."/>
        </authorList>
    </citation>
    <scope>NUCLEOTIDE SEQUENCE [LARGE SCALE GENOMIC DNA]</scope>
    <source>
        <strain evidence="2 3">JCM 3224</strain>
    </source>
</reference>
<dbReference type="AlphaFoldDB" id="A0A849CI15"/>
<dbReference type="PANTHER" id="PTHR23026:SF123">
    <property type="entry name" value="NAD(P)H NITROREDUCTASE RV3131-RELATED"/>
    <property type="match status" value="1"/>
</dbReference>
<name>A0A849CI15_9NOCA</name>
<dbReference type="InterPro" id="IPR000415">
    <property type="entry name" value="Nitroreductase-like"/>
</dbReference>
<dbReference type="Pfam" id="PF00881">
    <property type="entry name" value="Nitroreductase"/>
    <property type="match status" value="1"/>
</dbReference>
<feature type="domain" description="Nitroreductase" evidence="1">
    <location>
        <begin position="5"/>
        <end position="204"/>
    </location>
</feature>
<proteinExistence type="predicted"/>
<dbReference type="InterPro" id="IPR029479">
    <property type="entry name" value="Nitroreductase"/>
</dbReference>
<keyword evidence="3" id="KW-1185">Reference proteome</keyword>
<comment type="caution">
    <text evidence="2">The sequence shown here is derived from an EMBL/GenBank/DDBJ whole genome shotgun (WGS) entry which is preliminary data.</text>
</comment>
<protein>
    <submittedName>
        <fullName evidence="2">Nitroreductase family protein</fullName>
    </submittedName>
</protein>
<accession>A0A849CI15</accession>
<gene>
    <name evidence="2" type="ORF">HLB23_26850</name>
</gene>
<dbReference type="InterPro" id="IPR050627">
    <property type="entry name" value="Nitroreductase/BluB"/>
</dbReference>
<dbReference type="EMBL" id="JABELX010000010">
    <property type="protein sequence ID" value="NNH73431.1"/>
    <property type="molecule type" value="Genomic_DNA"/>
</dbReference>
<evidence type="ECO:0000313" key="3">
    <source>
        <dbReference type="Proteomes" id="UP000586827"/>
    </source>
</evidence>
<dbReference type="Gene3D" id="3.40.109.10">
    <property type="entry name" value="NADH Oxidase"/>
    <property type="match status" value="1"/>
</dbReference>
<dbReference type="Proteomes" id="UP000586827">
    <property type="component" value="Unassembled WGS sequence"/>
</dbReference>
<dbReference type="CDD" id="cd02062">
    <property type="entry name" value="Nitro_FMN_reductase"/>
    <property type="match status" value="1"/>
</dbReference>
<organism evidence="2 3">
    <name type="scientific">Nocardia uniformis</name>
    <dbReference type="NCBI Taxonomy" id="53432"/>
    <lineage>
        <taxon>Bacteria</taxon>
        <taxon>Bacillati</taxon>
        <taxon>Actinomycetota</taxon>
        <taxon>Actinomycetes</taxon>
        <taxon>Mycobacteriales</taxon>
        <taxon>Nocardiaceae</taxon>
        <taxon>Nocardia</taxon>
    </lineage>
</organism>
<sequence>MRTMRAIRRLRPDPVPDELLIQLIEAATWAPSGGNGQGFRFVVVTDRERIAAVAKLWREVTTFYAEAFGRIRPPGMTAEAHEKLGAAILFQRDHFHETPALIVACQDTSEQAAGFRGQAGHVLATIARLGPRRALTILRNTPRATSLGSAASTYPAVQNLLLAARTLGLGATITTWHLLLESEFKAALDIPKSVQTYAIIPIGWPRGKLGPTSRRPPAEVIHRDHW</sequence>
<evidence type="ECO:0000259" key="1">
    <source>
        <dbReference type="Pfam" id="PF00881"/>
    </source>
</evidence>
<dbReference type="PANTHER" id="PTHR23026">
    <property type="entry name" value="NADPH NITROREDUCTASE"/>
    <property type="match status" value="1"/>
</dbReference>
<evidence type="ECO:0000313" key="2">
    <source>
        <dbReference type="EMBL" id="NNH73431.1"/>
    </source>
</evidence>